<keyword evidence="3 5" id="KW-1133">Transmembrane helix</keyword>
<dbReference type="Gene3D" id="1.20.1250.20">
    <property type="entry name" value="MFS general substrate transporter like domains"/>
    <property type="match status" value="1"/>
</dbReference>
<feature type="transmembrane region" description="Helical" evidence="5">
    <location>
        <begin position="319"/>
        <end position="340"/>
    </location>
</feature>
<dbReference type="AlphaFoldDB" id="A0A3N3ZTW8"/>
<dbReference type="PANTHER" id="PTHR23523">
    <property type="match status" value="1"/>
</dbReference>
<dbReference type="Pfam" id="PF07690">
    <property type="entry name" value="MFS_1"/>
    <property type="match status" value="1"/>
</dbReference>
<feature type="transmembrane region" description="Helical" evidence="5">
    <location>
        <begin position="45"/>
        <end position="66"/>
    </location>
</feature>
<keyword evidence="8" id="KW-1185">Reference proteome</keyword>
<dbReference type="InterPro" id="IPR052524">
    <property type="entry name" value="MFS_Cyanate_Porter"/>
</dbReference>
<keyword evidence="2 5" id="KW-0812">Transmembrane</keyword>
<feature type="transmembrane region" description="Helical" evidence="5">
    <location>
        <begin position="381"/>
        <end position="398"/>
    </location>
</feature>
<proteinExistence type="predicted"/>
<comment type="subcellular location">
    <subcellularLocation>
        <location evidence="1">Cell membrane</location>
        <topology evidence="1">Multi-pass membrane protein</topology>
    </subcellularLocation>
</comment>
<dbReference type="InterPro" id="IPR011701">
    <property type="entry name" value="MFS"/>
</dbReference>
<dbReference type="PROSITE" id="PS50850">
    <property type="entry name" value="MFS"/>
    <property type="match status" value="1"/>
</dbReference>
<name>A0A3N3ZTW8_9MICC</name>
<dbReference type="InterPro" id="IPR036259">
    <property type="entry name" value="MFS_trans_sf"/>
</dbReference>
<protein>
    <submittedName>
        <fullName evidence="7">MFS transporter</fullName>
    </submittedName>
</protein>
<evidence type="ECO:0000256" key="3">
    <source>
        <dbReference type="ARBA" id="ARBA00022989"/>
    </source>
</evidence>
<sequence>MRSSRGPAMTLVAVAILAAAMTLRPGATSVGPVLAEISTGLGLSSGTAGLVTALPGFMFALGGVAAVPLSRRLGVGATIGTGLLLTAACLLARPYVGSAGLFVLLSALALIGMAVGNVLVPAVIRIFGRDKPAFLAGIYSTGLAVGGAAPLLVAGLLLAATGGWQPALATWGLFSLMAAVVWGVLMARSAGRLGRVASARPAAGPGAATSQESAQVAAHGRPVWRSRTAVALALFFGLQSTNAYIQFGWMSQIYRDAGLSLGTASVLVGMIAFLGVPGGFATSWMVSNSRHLAGWIIGMGACMVLGYGGLLLAPATVPLLWALLLGLGSLAFPTALALITARTRDPAVTARVSGFIQPAGYLMAGAGPLLIGLIHGWTGSWTVPLLLLLASSFALAYFGSRVANGGYIDDELLT</sequence>
<feature type="transmembrane region" description="Helical" evidence="5">
    <location>
        <begin position="73"/>
        <end position="95"/>
    </location>
</feature>
<evidence type="ECO:0000259" key="6">
    <source>
        <dbReference type="PROSITE" id="PS50850"/>
    </source>
</evidence>
<dbReference type="PANTHER" id="PTHR23523:SF2">
    <property type="entry name" value="2-NITROIMIDAZOLE TRANSPORTER"/>
    <property type="match status" value="1"/>
</dbReference>
<keyword evidence="4 5" id="KW-0472">Membrane</keyword>
<feature type="transmembrane region" description="Helical" evidence="5">
    <location>
        <begin position="352"/>
        <end position="375"/>
    </location>
</feature>
<comment type="caution">
    <text evidence="7">The sequence shown here is derived from an EMBL/GenBank/DDBJ whole genome shotgun (WGS) entry which is preliminary data.</text>
</comment>
<organism evidence="7 8">
    <name type="scientific">Kocuria soli</name>
    <dbReference type="NCBI Taxonomy" id="2485125"/>
    <lineage>
        <taxon>Bacteria</taxon>
        <taxon>Bacillati</taxon>
        <taxon>Actinomycetota</taxon>
        <taxon>Actinomycetes</taxon>
        <taxon>Micrococcales</taxon>
        <taxon>Micrococcaceae</taxon>
        <taxon>Kocuria</taxon>
    </lineage>
</organism>
<evidence type="ECO:0000313" key="7">
    <source>
        <dbReference type="EMBL" id="ROZ65758.1"/>
    </source>
</evidence>
<reference evidence="7 8" key="1">
    <citation type="submission" date="2018-10" db="EMBL/GenBank/DDBJ databases">
        <title>Kocuria sp. M5W7-7, whole genome shotgun sequence.</title>
        <authorList>
            <person name="Tuo L."/>
        </authorList>
    </citation>
    <scope>NUCLEOTIDE SEQUENCE [LARGE SCALE GENOMIC DNA]</scope>
    <source>
        <strain evidence="7 8">M5W7-7</strain>
    </source>
</reference>
<dbReference type="InterPro" id="IPR020846">
    <property type="entry name" value="MFS_dom"/>
</dbReference>
<feature type="transmembrane region" description="Helical" evidence="5">
    <location>
        <begin position="101"/>
        <end position="124"/>
    </location>
</feature>
<dbReference type="RefSeq" id="WP_123823652.1">
    <property type="nucleotide sequence ID" value="NZ_RKMF01000001.1"/>
</dbReference>
<dbReference type="GO" id="GO:0022857">
    <property type="term" value="F:transmembrane transporter activity"/>
    <property type="evidence" value="ECO:0007669"/>
    <property type="project" value="InterPro"/>
</dbReference>
<feature type="transmembrane region" description="Helical" evidence="5">
    <location>
        <begin position="136"/>
        <end position="160"/>
    </location>
</feature>
<evidence type="ECO:0000256" key="4">
    <source>
        <dbReference type="ARBA" id="ARBA00023136"/>
    </source>
</evidence>
<feature type="transmembrane region" description="Helical" evidence="5">
    <location>
        <begin position="166"/>
        <end position="185"/>
    </location>
</feature>
<evidence type="ECO:0000256" key="1">
    <source>
        <dbReference type="ARBA" id="ARBA00004651"/>
    </source>
</evidence>
<gene>
    <name evidence="7" type="ORF">EDL96_01425</name>
</gene>
<evidence type="ECO:0000256" key="5">
    <source>
        <dbReference type="SAM" id="Phobius"/>
    </source>
</evidence>
<feature type="transmembrane region" description="Helical" evidence="5">
    <location>
        <begin position="292"/>
        <end position="313"/>
    </location>
</feature>
<dbReference type="SUPFAM" id="SSF103473">
    <property type="entry name" value="MFS general substrate transporter"/>
    <property type="match status" value="1"/>
</dbReference>
<dbReference type="Proteomes" id="UP000270616">
    <property type="component" value="Unassembled WGS sequence"/>
</dbReference>
<accession>A0A3N3ZTW8</accession>
<dbReference type="GO" id="GO:0005886">
    <property type="term" value="C:plasma membrane"/>
    <property type="evidence" value="ECO:0007669"/>
    <property type="project" value="UniProtKB-SubCell"/>
</dbReference>
<feature type="transmembrane region" description="Helical" evidence="5">
    <location>
        <begin position="229"/>
        <end position="247"/>
    </location>
</feature>
<dbReference type="OrthoDB" id="5317164at2"/>
<feature type="transmembrane region" description="Helical" evidence="5">
    <location>
        <begin position="259"/>
        <end position="280"/>
    </location>
</feature>
<evidence type="ECO:0000256" key="2">
    <source>
        <dbReference type="ARBA" id="ARBA00022692"/>
    </source>
</evidence>
<dbReference type="EMBL" id="RKMF01000001">
    <property type="protein sequence ID" value="ROZ65758.1"/>
    <property type="molecule type" value="Genomic_DNA"/>
</dbReference>
<feature type="domain" description="Major facilitator superfamily (MFS) profile" evidence="6">
    <location>
        <begin position="10"/>
        <end position="402"/>
    </location>
</feature>
<evidence type="ECO:0000313" key="8">
    <source>
        <dbReference type="Proteomes" id="UP000270616"/>
    </source>
</evidence>